<reference evidence="2" key="1">
    <citation type="submission" date="2023-07" db="EMBL/GenBank/DDBJ databases">
        <title>Genome content predicts the carbon catabolic preferences of heterotrophic bacteria.</title>
        <authorList>
            <person name="Gralka M."/>
        </authorList>
    </citation>
    <scope>NUCLEOTIDE SEQUENCE</scope>
    <source>
        <strain evidence="2">I2M16</strain>
    </source>
</reference>
<dbReference type="SUPFAM" id="SSF88713">
    <property type="entry name" value="Glycoside hydrolase/deacetylase"/>
    <property type="match status" value="1"/>
</dbReference>
<dbReference type="GO" id="GO:0016810">
    <property type="term" value="F:hydrolase activity, acting on carbon-nitrogen (but not peptide) bonds"/>
    <property type="evidence" value="ECO:0007669"/>
    <property type="project" value="InterPro"/>
</dbReference>
<sequence length="298" mass="34141">MASPIVNAMSVDVEDYFQVSAFENRISRSDWHQHESRVRANVERILDLFDQHRVKATFFTLGCLAEQYPEMVLDIVNQGHELASHGWDHRRVTSLTPDEFRQDIARSKSLLEDISATAVKGYRAPSYSIGESNLWALDVLADEGYQYSSSIVPIKHDHYGMPGASRFSHRVAGGRLLEIPITTTFLMNRNINCGGGGWFRLFPYAFSKWALSKVNTQEEQPCIFYFHPWEIDPAQPVIDNVSARTRFRHYLNLNRMYGRLDSLLNDFEWGRMDEVFLGASVLEPTTDPSLAPKTEVIY</sequence>
<dbReference type="EMBL" id="JAUOPG010000008">
    <property type="protein sequence ID" value="MDO6454492.1"/>
    <property type="molecule type" value="Genomic_DNA"/>
</dbReference>
<dbReference type="CDD" id="cd10941">
    <property type="entry name" value="CE4_PuuE_HpPgdA_like_2"/>
    <property type="match status" value="1"/>
</dbReference>
<dbReference type="NCBIfam" id="TIGR03006">
    <property type="entry name" value="pepcterm_polyde"/>
    <property type="match status" value="1"/>
</dbReference>
<feature type="domain" description="NodB homology" evidence="1">
    <location>
        <begin position="28"/>
        <end position="298"/>
    </location>
</feature>
<gene>
    <name evidence="2" type="ORF">Q4490_13030</name>
</gene>
<dbReference type="RefSeq" id="WP_303551207.1">
    <property type="nucleotide sequence ID" value="NZ_JAUOPG010000008.1"/>
</dbReference>
<dbReference type="InterPro" id="IPR045235">
    <property type="entry name" value="PuuE_HpPgdA-like"/>
</dbReference>
<dbReference type="InterPro" id="IPR002509">
    <property type="entry name" value="NODB_dom"/>
</dbReference>
<dbReference type="Gene3D" id="3.20.20.370">
    <property type="entry name" value="Glycoside hydrolase/deacetylase"/>
    <property type="match status" value="1"/>
</dbReference>
<dbReference type="GO" id="GO:0005975">
    <property type="term" value="P:carbohydrate metabolic process"/>
    <property type="evidence" value="ECO:0007669"/>
    <property type="project" value="InterPro"/>
</dbReference>
<dbReference type="Proteomes" id="UP001169862">
    <property type="component" value="Unassembled WGS sequence"/>
</dbReference>
<organism evidence="2 3">
    <name type="scientific">Neptunomonas phycophila</name>
    <dbReference type="NCBI Taxonomy" id="1572645"/>
    <lineage>
        <taxon>Bacteria</taxon>
        <taxon>Pseudomonadati</taxon>
        <taxon>Pseudomonadota</taxon>
        <taxon>Gammaproteobacteria</taxon>
        <taxon>Oceanospirillales</taxon>
        <taxon>Oceanospirillaceae</taxon>
        <taxon>Neptunomonas</taxon>
    </lineage>
</organism>
<dbReference type="Pfam" id="PF01522">
    <property type="entry name" value="Polysacc_deac_1"/>
    <property type="match status" value="1"/>
</dbReference>
<comment type="caution">
    <text evidence="2">The sequence shown here is derived from an EMBL/GenBank/DDBJ whole genome shotgun (WGS) entry which is preliminary data.</text>
</comment>
<evidence type="ECO:0000259" key="1">
    <source>
        <dbReference type="PROSITE" id="PS51677"/>
    </source>
</evidence>
<dbReference type="InterPro" id="IPR014344">
    <property type="entry name" value="XrtA_polysacc_deacetyl"/>
</dbReference>
<proteinExistence type="predicted"/>
<protein>
    <submittedName>
        <fullName evidence="2">DUF3473 domain-containing protein</fullName>
    </submittedName>
</protein>
<accession>A0AAW7XNB8</accession>
<evidence type="ECO:0000313" key="2">
    <source>
        <dbReference type="EMBL" id="MDO6454492.1"/>
    </source>
</evidence>
<dbReference type="PANTHER" id="PTHR47561">
    <property type="entry name" value="POLYSACCHARIDE DEACETYLASE FAMILY PROTEIN (AFU_ORTHOLOGUE AFUA_6G05030)"/>
    <property type="match status" value="1"/>
</dbReference>
<evidence type="ECO:0000313" key="3">
    <source>
        <dbReference type="Proteomes" id="UP001169862"/>
    </source>
</evidence>
<dbReference type="AlphaFoldDB" id="A0AAW7XNB8"/>
<dbReference type="PROSITE" id="PS51677">
    <property type="entry name" value="NODB"/>
    <property type="match status" value="1"/>
</dbReference>
<dbReference type="Pfam" id="PF11959">
    <property type="entry name" value="DUF3473"/>
    <property type="match status" value="1"/>
</dbReference>
<dbReference type="InterPro" id="IPR022560">
    <property type="entry name" value="DUF3473"/>
</dbReference>
<dbReference type="InterPro" id="IPR011330">
    <property type="entry name" value="Glyco_hydro/deAcase_b/a-brl"/>
</dbReference>
<dbReference type="PANTHER" id="PTHR47561:SF1">
    <property type="entry name" value="POLYSACCHARIDE DEACETYLASE FAMILY PROTEIN (AFU_ORTHOLOGUE AFUA_6G05030)"/>
    <property type="match status" value="1"/>
</dbReference>
<name>A0AAW7XNB8_9GAMM</name>